<dbReference type="AlphaFoldDB" id="A0A1J1IDC3"/>
<sequence>MSSQTNSLHPGAKNHINSWKSFSFKIEQIPIFVPDNDALLGDLMFYLQQKPTGKGKQEARREM</sequence>
<keyword evidence="2" id="KW-1185">Reference proteome</keyword>
<evidence type="ECO:0000313" key="1">
    <source>
        <dbReference type="EMBL" id="CRK97754.1"/>
    </source>
</evidence>
<dbReference type="EMBL" id="CVRI01000047">
    <property type="protein sequence ID" value="CRK97754.1"/>
    <property type="molecule type" value="Genomic_DNA"/>
</dbReference>
<accession>A0A1J1IDC3</accession>
<dbReference type="Proteomes" id="UP000183832">
    <property type="component" value="Unassembled WGS sequence"/>
</dbReference>
<proteinExistence type="predicted"/>
<gene>
    <name evidence="1" type="ORF">CLUMA_CG011134</name>
</gene>
<organism evidence="1 2">
    <name type="scientific">Clunio marinus</name>
    <dbReference type="NCBI Taxonomy" id="568069"/>
    <lineage>
        <taxon>Eukaryota</taxon>
        <taxon>Metazoa</taxon>
        <taxon>Ecdysozoa</taxon>
        <taxon>Arthropoda</taxon>
        <taxon>Hexapoda</taxon>
        <taxon>Insecta</taxon>
        <taxon>Pterygota</taxon>
        <taxon>Neoptera</taxon>
        <taxon>Endopterygota</taxon>
        <taxon>Diptera</taxon>
        <taxon>Nematocera</taxon>
        <taxon>Chironomoidea</taxon>
        <taxon>Chironomidae</taxon>
        <taxon>Clunio</taxon>
    </lineage>
</organism>
<protein>
    <submittedName>
        <fullName evidence="1">CLUMA_CG011134, isoform A</fullName>
    </submittedName>
</protein>
<evidence type="ECO:0000313" key="2">
    <source>
        <dbReference type="Proteomes" id="UP000183832"/>
    </source>
</evidence>
<name>A0A1J1IDC3_9DIPT</name>
<reference evidence="1 2" key="1">
    <citation type="submission" date="2015-04" db="EMBL/GenBank/DDBJ databases">
        <authorList>
            <person name="Syromyatnikov M.Y."/>
            <person name="Popov V.N."/>
        </authorList>
    </citation>
    <scope>NUCLEOTIDE SEQUENCE [LARGE SCALE GENOMIC DNA]</scope>
</reference>